<organism evidence="1 2">
    <name type="scientific">Racocetra persica</name>
    <dbReference type="NCBI Taxonomy" id="160502"/>
    <lineage>
        <taxon>Eukaryota</taxon>
        <taxon>Fungi</taxon>
        <taxon>Fungi incertae sedis</taxon>
        <taxon>Mucoromycota</taxon>
        <taxon>Glomeromycotina</taxon>
        <taxon>Glomeromycetes</taxon>
        <taxon>Diversisporales</taxon>
        <taxon>Gigasporaceae</taxon>
        <taxon>Racocetra</taxon>
    </lineage>
</organism>
<reference evidence="1" key="1">
    <citation type="submission" date="2021-06" db="EMBL/GenBank/DDBJ databases">
        <authorList>
            <person name="Kallberg Y."/>
            <person name="Tangrot J."/>
            <person name="Rosling A."/>
        </authorList>
    </citation>
    <scope>NUCLEOTIDE SEQUENCE</scope>
    <source>
        <strain evidence="1">MA461A</strain>
    </source>
</reference>
<sequence length="203" mass="23209">RQHHSCLRNKDLTDNVHCVTVYNFEALRNIIYCQLPILLSRNNNIRLVIIDAITAILQDAFKDFRKRATEIFSLGAKLKEISDKFNTAIICVNQVASDVFSKEGVYEALYFSDKECWNYAQYYKQMMLLGDGNRVPALGLSWSSVINTRISLSRPLRTLKETICTMAKDPRVITVIMAPHTPKRTGQFYIDNDGLHGVMCNNI</sequence>
<comment type="caution">
    <text evidence="1">The sequence shown here is derived from an EMBL/GenBank/DDBJ whole genome shotgun (WGS) entry which is preliminary data.</text>
</comment>
<proteinExistence type="predicted"/>
<evidence type="ECO:0000313" key="1">
    <source>
        <dbReference type="EMBL" id="CAG8744928.1"/>
    </source>
</evidence>
<gene>
    <name evidence="1" type="ORF">RPERSI_LOCUS13553</name>
</gene>
<keyword evidence="2" id="KW-1185">Reference proteome</keyword>
<dbReference type="EMBL" id="CAJVQC010030220">
    <property type="protein sequence ID" value="CAG8744928.1"/>
    <property type="molecule type" value="Genomic_DNA"/>
</dbReference>
<accession>A0ACA9QAV3</accession>
<feature type="non-terminal residue" evidence="1">
    <location>
        <position position="1"/>
    </location>
</feature>
<dbReference type="Proteomes" id="UP000789920">
    <property type="component" value="Unassembled WGS sequence"/>
</dbReference>
<protein>
    <submittedName>
        <fullName evidence="1">5048_t:CDS:1</fullName>
    </submittedName>
</protein>
<evidence type="ECO:0000313" key="2">
    <source>
        <dbReference type="Proteomes" id="UP000789920"/>
    </source>
</evidence>
<name>A0ACA9QAV3_9GLOM</name>